<evidence type="ECO:0008006" key="3">
    <source>
        <dbReference type="Google" id="ProtNLM"/>
    </source>
</evidence>
<dbReference type="Proteomes" id="UP001161094">
    <property type="component" value="Unassembled WGS sequence"/>
</dbReference>
<organism evidence="1 2">
    <name type="scientific">Achromobacter spanius</name>
    <dbReference type="NCBI Taxonomy" id="217203"/>
    <lineage>
        <taxon>Bacteria</taxon>
        <taxon>Pseudomonadati</taxon>
        <taxon>Pseudomonadota</taxon>
        <taxon>Betaproteobacteria</taxon>
        <taxon>Burkholderiales</taxon>
        <taxon>Alcaligenaceae</taxon>
        <taxon>Achromobacter</taxon>
    </lineage>
</organism>
<evidence type="ECO:0000313" key="2">
    <source>
        <dbReference type="Proteomes" id="UP001161094"/>
    </source>
</evidence>
<proteinExistence type="predicted"/>
<dbReference type="EMBL" id="JAOCDZ010000010">
    <property type="protein sequence ID" value="MDH0737184.1"/>
    <property type="molecule type" value="Genomic_DNA"/>
</dbReference>
<comment type="caution">
    <text evidence="1">The sequence shown here is derived from an EMBL/GenBank/DDBJ whole genome shotgun (WGS) entry which is preliminary data.</text>
</comment>
<reference evidence="1" key="1">
    <citation type="submission" date="2022-09" db="EMBL/GenBank/DDBJ databases">
        <title>Intensive care unit water sources are persistently colonized with multi-drug resistant bacteria and are the site of extensive horizontal gene transfer of antibiotic resistance genes.</title>
        <authorList>
            <person name="Diorio-Toth L."/>
        </authorList>
    </citation>
    <scope>NUCLEOTIDE SEQUENCE</scope>
    <source>
        <strain evidence="1">GD03843</strain>
    </source>
</reference>
<dbReference type="AlphaFoldDB" id="A0AA42S406"/>
<accession>A0AA42S406</accession>
<evidence type="ECO:0000313" key="1">
    <source>
        <dbReference type="EMBL" id="MDH0737184.1"/>
    </source>
</evidence>
<sequence>MMKKPTASTPQGIAGANAAYCERLAQLAQDSQQRWLELGRRLADENANKYLSALAPLQQPGSWQNIAPAWGEITRKQWQSQLEASQAITHAALQEQAALAAGLGEAMSGWFKVATGGGMTLASSPMTQIWSAMSDQMAAACSAMRDASQAGAHHDG</sequence>
<protein>
    <recommendedName>
        <fullName evidence="3">Phasin domain-containing protein</fullName>
    </recommendedName>
</protein>
<gene>
    <name evidence="1" type="ORF">N5D93_15335</name>
</gene>
<name>A0AA42S406_9BURK</name>